<dbReference type="FunFam" id="3.90.400.10:FF:000002">
    <property type="entry name" value="Sucrose isomerase"/>
    <property type="match status" value="1"/>
</dbReference>
<evidence type="ECO:0000313" key="7">
    <source>
        <dbReference type="Proteomes" id="UP000191004"/>
    </source>
</evidence>
<evidence type="ECO:0000313" key="6">
    <source>
        <dbReference type="EMBL" id="OPB44039.1"/>
    </source>
</evidence>
<dbReference type="GO" id="GO:0000025">
    <property type="term" value="P:maltose catabolic process"/>
    <property type="evidence" value="ECO:0007669"/>
    <property type="project" value="TreeGrafter"/>
</dbReference>
<sequence>MTSDSSWWKDAIGYQIWPASFYDSNNDGMGDLPGVISKLDHLKDLGVDLIWLSPVYDSPQADMGYDVRDYESIWDKFGTLKHMDTLIVEAKSRGMKLIMDLVVNHTSDEHAWFQESKKSRTNPKSDWYIWRDPKTDAQGQRRPPNNWRAAFGGSVWTYVAERDQYYLHLCLEKQPDLNWTNPETRAAIYSTAVDFWLRRGVDGFRMDSVVAFWKDPRFPDSEVTKPDQEFQPMEGKYIMNGAPVHDWLKELRARIEGDHGPDVVLIGELPATGTDEIVRYIDPSAKELDMILDFDHFMAGNDWHADLSERTRPALPLLKDAIIKQQDFMQSGWTSAFTENHDNPRSVDRFGPGDGEYRNAASKMLAMFLCTLSGTIFLYQGQEIGMTNIDASWTRADIRDAAGLDYLNETERKFPHDVAKQEAALQGLRRLGRDNGRTPVQWSAAPYAGFSGVQPWIRVIDNYKAINVTYQENDPDGVLLFWRRMIKMRRDYRNQLIRGRFQVYDKENLKTFTYVKTGVDPAEILLVVLNFGDENADVFVPGDVNESSMRLLISTSSEHPLDTEHGRRLHPWEGRLYSCQRKGTDVNSS</sequence>
<dbReference type="SUPFAM" id="SSF51445">
    <property type="entry name" value="(Trans)glycosidases"/>
    <property type="match status" value="1"/>
</dbReference>
<dbReference type="Proteomes" id="UP000191004">
    <property type="component" value="Unassembled WGS sequence"/>
</dbReference>
<comment type="caution">
    <text evidence="6">The sequence shown here is derived from an EMBL/GenBank/DDBJ whole genome shotgun (WGS) entry which is preliminary data.</text>
</comment>
<dbReference type="InterPro" id="IPR045857">
    <property type="entry name" value="O16G_dom_2"/>
</dbReference>
<name>A0A1T3CSH4_9HYPO</name>
<evidence type="ECO:0000256" key="1">
    <source>
        <dbReference type="ARBA" id="ARBA00008061"/>
    </source>
</evidence>
<protein>
    <submittedName>
        <fullName evidence="6">Alpha-amylase</fullName>
    </submittedName>
</protein>
<keyword evidence="3" id="KW-0326">Glycosidase</keyword>
<feature type="domain" description="Glycosyl hydrolase family 13 catalytic" evidence="5">
    <location>
        <begin position="15"/>
        <end position="437"/>
    </location>
</feature>
<dbReference type="InterPro" id="IPR006047">
    <property type="entry name" value="GH13_cat_dom"/>
</dbReference>
<dbReference type="GO" id="GO:0004575">
    <property type="term" value="F:sucrose alpha-glucosidase activity"/>
    <property type="evidence" value="ECO:0007669"/>
    <property type="project" value="TreeGrafter"/>
</dbReference>
<dbReference type="InterPro" id="IPR013780">
    <property type="entry name" value="Glyco_hydro_b"/>
</dbReference>
<dbReference type="GO" id="GO:0033934">
    <property type="term" value="F:glucan 1,4-alpha-maltotriohydrolase activity"/>
    <property type="evidence" value="ECO:0007669"/>
    <property type="project" value="TreeGrafter"/>
</dbReference>
<dbReference type="SMART" id="SM00642">
    <property type="entry name" value="Aamy"/>
    <property type="match status" value="1"/>
</dbReference>
<dbReference type="OrthoDB" id="1740265at2759"/>
<dbReference type="GO" id="GO:0005987">
    <property type="term" value="P:sucrose catabolic process"/>
    <property type="evidence" value="ECO:0007669"/>
    <property type="project" value="TreeGrafter"/>
</dbReference>
<keyword evidence="7" id="KW-1185">Reference proteome</keyword>
<keyword evidence="4" id="KW-0462">Maltose metabolism</keyword>
<dbReference type="GO" id="GO:0004574">
    <property type="term" value="F:oligo-1,6-glucosidase activity"/>
    <property type="evidence" value="ECO:0007669"/>
    <property type="project" value="TreeGrafter"/>
</dbReference>
<dbReference type="PANTHER" id="PTHR10357:SF179">
    <property type="entry name" value="NEUTRAL AND BASIC AMINO ACID TRANSPORT PROTEIN RBAT"/>
    <property type="match status" value="1"/>
</dbReference>
<dbReference type="AlphaFoldDB" id="A0A1T3CSH4"/>
<keyword evidence="2" id="KW-0378">Hydrolase</keyword>
<dbReference type="FunFam" id="3.20.20.80:FF:000064">
    <property type="entry name" value="Oligo-1,6-glucosidase"/>
    <property type="match status" value="1"/>
</dbReference>
<dbReference type="GO" id="GO:0004556">
    <property type="term" value="F:alpha-amylase activity"/>
    <property type="evidence" value="ECO:0007669"/>
    <property type="project" value="TreeGrafter"/>
</dbReference>
<dbReference type="InterPro" id="IPR017853">
    <property type="entry name" value="GH"/>
</dbReference>
<evidence type="ECO:0000256" key="3">
    <source>
        <dbReference type="ARBA" id="ARBA00023295"/>
    </source>
</evidence>
<proteinExistence type="inferred from homology"/>
<dbReference type="Gene3D" id="3.20.20.80">
    <property type="entry name" value="Glycosidases"/>
    <property type="match status" value="1"/>
</dbReference>
<dbReference type="SUPFAM" id="SSF51011">
    <property type="entry name" value="Glycosyl hydrolase domain"/>
    <property type="match status" value="1"/>
</dbReference>
<dbReference type="Pfam" id="PF00128">
    <property type="entry name" value="Alpha-amylase"/>
    <property type="match status" value="1"/>
</dbReference>
<dbReference type="CDD" id="cd11333">
    <property type="entry name" value="AmyAc_SI_OligoGlu_DGase"/>
    <property type="match status" value="1"/>
</dbReference>
<organism evidence="6 7">
    <name type="scientific">Trichoderma guizhouense</name>
    <dbReference type="NCBI Taxonomy" id="1491466"/>
    <lineage>
        <taxon>Eukaryota</taxon>
        <taxon>Fungi</taxon>
        <taxon>Dikarya</taxon>
        <taxon>Ascomycota</taxon>
        <taxon>Pezizomycotina</taxon>
        <taxon>Sordariomycetes</taxon>
        <taxon>Hypocreomycetidae</taxon>
        <taxon>Hypocreales</taxon>
        <taxon>Hypocreaceae</taxon>
        <taxon>Trichoderma</taxon>
    </lineage>
</organism>
<evidence type="ECO:0000256" key="2">
    <source>
        <dbReference type="ARBA" id="ARBA00022801"/>
    </source>
</evidence>
<gene>
    <name evidence="6" type="ORF">A0O28_0023570</name>
</gene>
<evidence type="ECO:0000256" key="4">
    <source>
        <dbReference type="ARBA" id="ARBA00026248"/>
    </source>
</evidence>
<comment type="similarity">
    <text evidence="1">Belongs to the glycosyl hydrolase 13 family.</text>
</comment>
<accession>A0A1T3CSH4</accession>
<dbReference type="EMBL" id="LVVK01000007">
    <property type="protein sequence ID" value="OPB44039.1"/>
    <property type="molecule type" value="Genomic_DNA"/>
</dbReference>
<reference evidence="6 7" key="1">
    <citation type="submission" date="2016-04" db="EMBL/GenBank/DDBJ databases">
        <title>Multiple horizontal gene transfer events from other fungi enriched the ability of the initially mycotrophic fungus Trichoderma (Ascomycota) to feed on dead plant biomass.</title>
        <authorList>
            <person name="Atanasova L."/>
            <person name="Chenthamara K."/>
            <person name="Zhang J."/>
            <person name="Grujic M."/>
            <person name="Henrissat B."/>
            <person name="Kuo A."/>
            <person name="Aertz A."/>
            <person name="Salamov A."/>
            <person name="Lipzen A."/>
            <person name="Labutti K."/>
            <person name="Barry K."/>
            <person name="Miao Y."/>
            <person name="Rahimi M.J."/>
            <person name="Shen Q."/>
            <person name="Grigoriev I.V."/>
            <person name="Kubicek C.P."/>
            <person name="Druzhinina I.S."/>
        </authorList>
    </citation>
    <scope>NUCLEOTIDE SEQUENCE [LARGE SCALE GENOMIC DNA]</scope>
    <source>
        <strain evidence="6 7">NJAU 4742</strain>
    </source>
</reference>
<evidence type="ECO:0000259" key="5">
    <source>
        <dbReference type="SMART" id="SM00642"/>
    </source>
</evidence>
<dbReference type="Gene3D" id="2.60.40.1180">
    <property type="entry name" value="Golgi alpha-mannosidase II"/>
    <property type="match status" value="1"/>
</dbReference>
<dbReference type="Gene3D" id="3.90.400.10">
    <property type="entry name" value="Oligo-1,6-glucosidase, Domain 2"/>
    <property type="match status" value="1"/>
</dbReference>
<dbReference type="PANTHER" id="PTHR10357">
    <property type="entry name" value="ALPHA-AMYLASE FAMILY MEMBER"/>
    <property type="match status" value="1"/>
</dbReference>